<evidence type="ECO:0000313" key="15">
    <source>
        <dbReference type="RefSeq" id="XP_058975153.1"/>
    </source>
</evidence>
<dbReference type="InterPro" id="IPR001128">
    <property type="entry name" value="Cyt_P450"/>
</dbReference>
<gene>
    <name evidence="15" type="primary">LOC101900938</name>
</gene>
<dbReference type="CDD" id="cd11056">
    <property type="entry name" value="CYP6-like"/>
    <property type="match status" value="1"/>
</dbReference>
<comment type="subcellular location">
    <subcellularLocation>
        <location evidence="4">Endoplasmic reticulum membrane</location>
        <topology evidence="4">Peripheral membrane protein</topology>
    </subcellularLocation>
    <subcellularLocation>
        <location evidence="3">Microsome membrane</location>
        <topology evidence="3">Peripheral membrane protein</topology>
    </subcellularLocation>
</comment>
<evidence type="ECO:0000256" key="9">
    <source>
        <dbReference type="ARBA" id="ARBA00022848"/>
    </source>
</evidence>
<evidence type="ECO:0000256" key="8">
    <source>
        <dbReference type="ARBA" id="ARBA00022824"/>
    </source>
</evidence>
<dbReference type="RefSeq" id="XP_058975153.1">
    <property type="nucleotide sequence ID" value="XM_059119170.1"/>
</dbReference>
<dbReference type="GeneID" id="101900938"/>
<comment type="function">
    <text evidence="2">May be involved in the metabolism of insect hormones and in the breakdown of synthetic insecticides.</text>
</comment>
<evidence type="ECO:0000256" key="12">
    <source>
        <dbReference type="ARBA" id="ARBA00023033"/>
    </source>
</evidence>
<comment type="cofactor">
    <cofactor evidence="1">
        <name>heme</name>
        <dbReference type="ChEBI" id="CHEBI:30413"/>
    </cofactor>
</comment>
<proteinExistence type="inferred from homology"/>
<dbReference type="InterPro" id="IPR050476">
    <property type="entry name" value="Insect_CytP450_Detox"/>
</dbReference>
<dbReference type="InterPro" id="IPR036396">
    <property type="entry name" value="Cyt_P450_sf"/>
</dbReference>
<dbReference type="PANTHER" id="PTHR24292:SF84">
    <property type="entry name" value="CYTOCHROME P450 28A5-RELATED"/>
    <property type="match status" value="1"/>
</dbReference>
<dbReference type="InterPro" id="IPR002403">
    <property type="entry name" value="Cyt_P450_E_grp-IV"/>
</dbReference>
<evidence type="ECO:0000256" key="11">
    <source>
        <dbReference type="ARBA" id="ARBA00023004"/>
    </source>
</evidence>
<dbReference type="Gene3D" id="1.10.630.10">
    <property type="entry name" value="Cytochrome P450"/>
    <property type="match status" value="1"/>
</dbReference>
<keyword evidence="9" id="KW-0492">Microsome</keyword>
<organism evidence="14 15">
    <name type="scientific">Musca domestica</name>
    <name type="common">House fly</name>
    <dbReference type="NCBI Taxonomy" id="7370"/>
    <lineage>
        <taxon>Eukaryota</taxon>
        <taxon>Metazoa</taxon>
        <taxon>Ecdysozoa</taxon>
        <taxon>Arthropoda</taxon>
        <taxon>Hexapoda</taxon>
        <taxon>Insecta</taxon>
        <taxon>Pterygota</taxon>
        <taxon>Neoptera</taxon>
        <taxon>Endopterygota</taxon>
        <taxon>Diptera</taxon>
        <taxon>Brachycera</taxon>
        <taxon>Muscomorpha</taxon>
        <taxon>Muscoidea</taxon>
        <taxon>Muscidae</taxon>
        <taxon>Musca</taxon>
    </lineage>
</organism>
<keyword evidence="13" id="KW-0472">Membrane</keyword>
<accession>A0ABM3UNP2</accession>
<reference evidence="15" key="1">
    <citation type="submission" date="2025-08" db="UniProtKB">
        <authorList>
            <consortium name="RefSeq"/>
        </authorList>
    </citation>
    <scope>IDENTIFICATION</scope>
    <source>
        <strain evidence="15">Aabys</strain>
        <tissue evidence="15">Whole body</tissue>
    </source>
</reference>
<evidence type="ECO:0000256" key="13">
    <source>
        <dbReference type="ARBA" id="ARBA00023136"/>
    </source>
</evidence>
<dbReference type="SUPFAM" id="SSF48264">
    <property type="entry name" value="Cytochrome P450"/>
    <property type="match status" value="1"/>
</dbReference>
<dbReference type="PRINTS" id="PR00385">
    <property type="entry name" value="P450"/>
</dbReference>
<keyword evidence="14" id="KW-1185">Reference proteome</keyword>
<evidence type="ECO:0000256" key="2">
    <source>
        <dbReference type="ARBA" id="ARBA00003690"/>
    </source>
</evidence>
<keyword evidence="12" id="KW-0503">Monooxygenase</keyword>
<dbReference type="PANTHER" id="PTHR24292">
    <property type="entry name" value="CYTOCHROME P450"/>
    <property type="match status" value="1"/>
</dbReference>
<evidence type="ECO:0000256" key="7">
    <source>
        <dbReference type="ARBA" id="ARBA00022723"/>
    </source>
</evidence>
<evidence type="ECO:0000256" key="4">
    <source>
        <dbReference type="ARBA" id="ARBA00004406"/>
    </source>
</evidence>
<evidence type="ECO:0000256" key="3">
    <source>
        <dbReference type="ARBA" id="ARBA00004174"/>
    </source>
</evidence>
<keyword evidence="6" id="KW-0349">Heme</keyword>
<comment type="similarity">
    <text evidence="5">Belongs to the cytochrome P450 family.</text>
</comment>
<sequence length="500" mass="58308">MMLLISLWLMAAVCGLFYMFLRWNFNYWRYSGVNGPKPEIYFGNLPSAVTKKRHVVYDMCDIYNTYKYSDDFVGIFKNRTPQLFILNPELARRIYVQDFKNFHDNESFNMIDEKTDFLFANNPFVTGGEKWKQRRSEIIPGLTLSRIKSMFPITLEICKRMTSYIEQEIKLPSENGMDAKDITSRFMADVIADCVMGLQSDSFKDVNSPLLVKRHEMFRFHPVYMILTGLLPSIAKIKKVRSISKEFEEYFVDLMGKTMEMRKSHLAAQERVDFLNYLLQLQEKKNLTHMELCAHAMTFILDGFETVSSILAHTLLLLARHPEKQEKLRLEIQENLSSNRDFNAIHELPYLNSCILESLRLFPVDLFSRKICTEPIELTNKNGKTFKVPRGMLVIIPKYPIMMDDDYYPDALEFLPERFLEESGGVKKYLSKGVYWCYGDGPRICLGVTFGFVQIKAALVEILTSFRVKPNPKTRTDYDLDPTYFLARLDGGIYLDFELL</sequence>
<protein>
    <submittedName>
        <fullName evidence="15">Probable cytochrome P450 28a5</fullName>
    </submittedName>
</protein>
<name>A0ABM3UNP2_MUSDO</name>
<dbReference type="Pfam" id="PF00067">
    <property type="entry name" value="p450"/>
    <property type="match status" value="1"/>
</dbReference>
<evidence type="ECO:0000256" key="5">
    <source>
        <dbReference type="ARBA" id="ARBA00010617"/>
    </source>
</evidence>
<keyword evidence="11" id="KW-0408">Iron</keyword>
<evidence type="ECO:0000256" key="1">
    <source>
        <dbReference type="ARBA" id="ARBA00001971"/>
    </source>
</evidence>
<dbReference type="PRINTS" id="PR00465">
    <property type="entry name" value="EP450IV"/>
</dbReference>
<keyword evidence="8" id="KW-0256">Endoplasmic reticulum</keyword>
<evidence type="ECO:0000256" key="6">
    <source>
        <dbReference type="ARBA" id="ARBA00022617"/>
    </source>
</evidence>
<dbReference type="Proteomes" id="UP001652621">
    <property type="component" value="Unplaced"/>
</dbReference>
<keyword evidence="10" id="KW-0560">Oxidoreductase</keyword>
<keyword evidence="7" id="KW-0479">Metal-binding</keyword>
<evidence type="ECO:0000313" key="14">
    <source>
        <dbReference type="Proteomes" id="UP001652621"/>
    </source>
</evidence>
<evidence type="ECO:0000256" key="10">
    <source>
        <dbReference type="ARBA" id="ARBA00023002"/>
    </source>
</evidence>